<dbReference type="AlphaFoldDB" id="A0A370K4B3"/>
<evidence type="ECO:0000313" key="2">
    <source>
        <dbReference type="EMBL" id="RDI97496.1"/>
    </source>
</evidence>
<comment type="caution">
    <text evidence="2">The sequence shown here is derived from an EMBL/GenBank/DDBJ whole genome shotgun (WGS) entry which is preliminary data.</text>
</comment>
<dbReference type="Proteomes" id="UP000254711">
    <property type="component" value="Unassembled WGS sequence"/>
</dbReference>
<dbReference type="InterPro" id="IPR018637">
    <property type="entry name" value="DUF2059"/>
</dbReference>
<organism evidence="2 3">
    <name type="scientific">Dyella solisilvae</name>
    <dbReference type="NCBI Taxonomy" id="1920168"/>
    <lineage>
        <taxon>Bacteria</taxon>
        <taxon>Pseudomonadati</taxon>
        <taxon>Pseudomonadota</taxon>
        <taxon>Gammaproteobacteria</taxon>
        <taxon>Lysobacterales</taxon>
        <taxon>Rhodanobacteraceae</taxon>
        <taxon>Dyella</taxon>
    </lineage>
</organism>
<proteinExistence type="predicted"/>
<gene>
    <name evidence="2" type="ORF">DVT68_17305</name>
</gene>
<protein>
    <submittedName>
        <fullName evidence="2">DUF2059 domain-containing protein</fullName>
    </submittedName>
</protein>
<name>A0A370K4B3_9GAMM</name>
<keyword evidence="3" id="KW-1185">Reference proteome</keyword>
<accession>A0A370K4B3</accession>
<dbReference type="Pfam" id="PF09832">
    <property type="entry name" value="DUF2059"/>
    <property type="match status" value="1"/>
</dbReference>
<dbReference type="EMBL" id="QQSY01000005">
    <property type="protein sequence ID" value="RDI97496.1"/>
    <property type="molecule type" value="Genomic_DNA"/>
</dbReference>
<reference evidence="2 3" key="1">
    <citation type="submission" date="2018-07" db="EMBL/GenBank/DDBJ databases">
        <title>Dyella solisilvae sp. nov., isolated from the pine and broad-leaved mixed forest soil.</title>
        <authorList>
            <person name="Gao Z."/>
            <person name="Qiu L."/>
        </authorList>
    </citation>
    <scope>NUCLEOTIDE SEQUENCE [LARGE SCALE GENOMIC DNA]</scope>
    <source>
        <strain evidence="2 3">DHG54</strain>
    </source>
</reference>
<sequence>MGSPSTWAAVHNVCRGLDRMPLSTRTLGLSNSRNSTMKCRFLLLLMLAVLMSPAWGTEAPPSDESIHQLLDVMQSRKLLDGMAAQMNGMMLKSAEQANNGAPLAPEEQKIVNRGVEKLADLVKQQIAWPQMEPMMLDIYRKTFTQKEVDDLVAFYKSPSGQAVIQKMPQVLQQTMAMTQAKMQTMLPQMRQISADMVKELKGYREAHPTPDTQSAP</sequence>
<evidence type="ECO:0000259" key="1">
    <source>
        <dbReference type="Pfam" id="PF09832"/>
    </source>
</evidence>
<evidence type="ECO:0000313" key="3">
    <source>
        <dbReference type="Proteomes" id="UP000254711"/>
    </source>
</evidence>
<feature type="domain" description="DUF2059" evidence="1">
    <location>
        <begin position="130"/>
        <end position="188"/>
    </location>
</feature>